<evidence type="ECO:0000313" key="2">
    <source>
        <dbReference type="EMBL" id="EOT75737.1"/>
    </source>
</evidence>
<evidence type="ECO:0000313" key="3">
    <source>
        <dbReference type="Proteomes" id="UP000013877"/>
    </source>
</evidence>
<dbReference type="EMBL" id="ASWF01000003">
    <property type="protein sequence ID" value="EOT75737.1"/>
    <property type="molecule type" value="Genomic_DNA"/>
</dbReference>
<sequence length="71" mass="8627">MVYRPRYLDKKRNKPIKKQPVLMNTRIEQGKVIMYYSNGYQLICKKRHIECYDSEEKLKWWLGADGKGEIF</sequence>
<dbReference type="Proteomes" id="UP000013877">
    <property type="component" value="Unassembled WGS sequence"/>
</dbReference>
<reference evidence="2 4" key="2">
    <citation type="submission" date="2013-03" db="EMBL/GenBank/DDBJ databases">
        <title>The Genome Sequence of Enterococcus raffinosus ATCC_49464 (PacBio/Illumina hybrid assembly).</title>
        <authorList>
            <consortium name="The Broad Institute Genomics Platform"/>
            <consortium name="The Broad Institute Genome Sequencing Center for Infectious Disease"/>
            <person name="Earl A."/>
            <person name="Russ C."/>
            <person name="Gilmore M."/>
            <person name="Surin D."/>
            <person name="Walker B."/>
            <person name="Young S."/>
            <person name="Zeng Q."/>
            <person name="Gargeya S."/>
            <person name="Fitzgerald M."/>
            <person name="Haas B."/>
            <person name="Abouelleil A."/>
            <person name="Allen A.W."/>
            <person name="Alvarado L."/>
            <person name="Arachchi H.M."/>
            <person name="Berlin A.M."/>
            <person name="Chapman S.B."/>
            <person name="Gainer-Dewar J."/>
            <person name="Goldberg J."/>
            <person name="Griggs A."/>
            <person name="Gujja S."/>
            <person name="Hansen M."/>
            <person name="Howarth C."/>
            <person name="Imamovic A."/>
            <person name="Ireland A."/>
            <person name="Larimer J."/>
            <person name="McCowan C."/>
            <person name="Murphy C."/>
            <person name="Pearson M."/>
            <person name="Poon T.W."/>
            <person name="Priest M."/>
            <person name="Roberts A."/>
            <person name="Saif S."/>
            <person name="Shea T."/>
            <person name="Sisk P."/>
            <person name="Sykes S."/>
            <person name="Wortman J."/>
            <person name="Nusbaum C."/>
            <person name="Birren B."/>
        </authorList>
    </citation>
    <scope>NUCLEOTIDE SEQUENCE [LARGE SCALE GENOMIC DNA]</scope>
    <source>
        <strain evidence="2 4">ATCC 49464</strain>
    </source>
</reference>
<comment type="caution">
    <text evidence="1">The sequence shown here is derived from an EMBL/GenBank/DDBJ whole genome shotgun (WGS) entry which is preliminary data.</text>
</comment>
<keyword evidence="4" id="KW-1185">Reference proteome</keyword>
<organism evidence="1 3">
    <name type="scientific">Enterococcus raffinosus ATCC 49464</name>
    <dbReference type="NCBI Taxonomy" id="1158602"/>
    <lineage>
        <taxon>Bacteria</taxon>
        <taxon>Bacillati</taxon>
        <taxon>Bacillota</taxon>
        <taxon>Bacilli</taxon>
        <taxon>Lactobacillales</taxon>
        <taxon>Enterococcaceae</taxon>
        <taxon>Enterococcus</taxon>
    </lineage>
</organism>
<dbReference type="HOGENOM" id="CLU_2972372_0_0_9"/>
<dbReference type="EMBL" id="AJAL01000014">
    <property type="protein sequence ID" value="EOH77044.1"/>
    <property type="molecule type" value="Genomic_DNA"/>
</dbReference>
<proteinExistence type="predicted"/>
<dbReference type="Proteomes" id="UP000014158">
    <property type="component" value="Unassembled WGS sequence"/>
</dbReference>
<accession>R2RM64</accession>
<dbReference type="AlphaFoldDB" id="R2RM64"/>
<protein>
    <submittedName>
        <fullName evidence="1">Uncharacterized protein</fullName>
    </submittedName>
</protein>
<reference evidence="1 3" key="1">
    <citation type="submission" date="2013-02" db="EMBL/GenBank/DDBJ databases">
        <title>The Genome Sequence of Enterococcus raffinosus ATCC_49464.</title>
        <authorList>
            <consortium name="The Broad Institute Genome Sequencing Platform"/>
            <consortium name="The Broad Institute Genome Sequencing Center for Infectious Disease"/>
            <person name="Earl A.M."/>
            <person name="Gilmore M.S."/>
            <person name="Lebreton F."/>
            <person name="Walker B."/>
            <person name="Young S.K."/>
            <person name="Zeng Q."/>
            <person name="Gargeya S."/>
            <person name="Fitzgerald M."/>
            <person name="Haas B."/>
            <person name="Abouelleil A."/>
            <person name="Alvarado L."/>
            <person name="Arachchi H.M."/>
            <person name="Berlin A.M."/>
            <person name="Chapman S.B."/>
            <person name="Dewar J."/>
            <person name="Goldberg J."/>
            <person name="Griggs A."/>
            <person name="Gujja S."/>
            <person name="Hansen M."/>
            <person name="Howarth C."/>
            <person name="Imamovic A."/>
            <person name="Larimer J."/>
            <person name="McCowan C."/>
            <person name="Murphy C."/>
            <person name="Neiman D."/>
            <person name="Pearson M."/>
            <person name="Priest M."/>
            <person name="Roberts A."/>
            <person name="Saif S."/>
            <person name="Shea T."/>
            <person name="Sisk P."/>
            <person name="Sykes S."/>
            <person name="Wortman J."/>
            <person name="Nusbaum C."/>
            <person name="Birren B."/>
        </authorList>
    </citation>
    <scope>NUCLEOTIDE SEQUENCE [LARGE SCALE GENOMIC DNA]</scope>
    <source>
        <strain evidence="1 3">ATCC 49464</strain>
    </source>
</reference>
<evidence type="ECO:0000313" key="4">
    <source>
        <dbReference type="Proteomes" id="UP000014158"/>
    </source>
</evidence>
<name>R2RM64_9ENTE</name>
<dbReference type="PATRIC" id="fig|1158602.3.peg.2617"/>
<gene>
    <name evidence="2" type="ORF">I590_02561</name>
    <name evidence="1" type="ORF">UAK_02617</name>
</gene>
<evidence type="ECO:0000313" key="1">
    <source>
        <dbReference type="EMBL" id="EOH77044.1"/>
    </source>
</evidence>